<feature type="domain" description="DUF7138" evidence="1">
    <location>
        <begin position="91"/>
        <end position="123"/>
    </location>
</feature>
<evidence type="ECO:0000313" key="2">
    <source>
        <dbReference type="EMBL" id="CAA2978926.1"/>
    </source>
</evidence>
<organism evidence="2 3">
    <name type="scientific">Olea europaea subsp. europaea</name>
    <dbReference type="NCBI Taxonomy" id="158383"/>
    <lineage>
        <taxon>Eukaryota</taxon>
        <taxon>Viridiplantae</taxon>
        <taxon>Streptophyta</taxon>
        <taxon>Embryophyta</taxon>
        <taxon>Tracheophyta</taxon>
        <taxon>Spermatophyta</taxon>
        <taxon>Magnoliopsida</taxon>
        <taxon>eudicotyledons</taxon>
        <taxon>Gunneridae</taxon>
        <taxon>Pentapetalae</taxon>
        <taxon>asterids</taxon>
        <taxon>lamiids</taxon>
        <taxon>Lamiales</taxon>
        <taxon>Oleaceae</taxon>
        <taxon>Oleeae</taxon>
        <taxon>Olea</taxon>
    </lineage>
</organism>
<dbReference type="PANTHER" id="PTHR36351:SF1">
    <property type="entry name" value="EMBRYO SAC DEVELOPMENT ARREST 12"/>
    <property type="match status" value="1"/>
</dbReference>
<dbReference type="PANTHER" id="PTHR36351">
    <property type="entry name" value="EMBRYO SAC DEVELOPMENT ARREST 12"/>
    <property type="match status" value="1"/>
</dbReference>
<evidence type="ECO:0000313" key="3">
    <source>
        <dbReference type="Proteomes" id="UP000594638"/>
    </source>
</evidence>
<proteinExistence type="predicted"/>
<dbReference type="Pfam" id="PF23596">
    <property type="entry name" value="DUF7138"/>
    <property type="match status" value="2"/>
</dbReference>
<reference evidence="2 3" key="1">
    <citation type="submission" date="2019-12" db="EMBL/GenBank/DDBJ databases">
        <authorList>
            <person name="Alioto T."/>
            <person name="Alioto T."/>
            <person name="Gomez Garrido J."/>
        </authorList>
    </citation>
    <scope>NUCLEOTIDE SEQUENCE [LARGE SCALE GENOMIC DNA]</scope>
</reference>
<dbReference type="Gramene" id="OE9A076623T1">
    <property type="protein sequence ID" value="OE9A076623C1"/>
    <property type="gene ID" value="OE9A076623"/>
</dbReference>
<name>A0A8S0RHS5_OLEEU</name>
<dbReference type="OrthoDB" id="10516235at2759"/>
<sequence length="124" mass="14074">MAEELAVPVVFLIEEKKNYGNISISAAMDYNVFMLIVREMIGILPNQEISIYKMKNPYTLATVVLERSDSKLSRNSPERNHGDTLENNMTAEVPVVFFDGDDEKNFGNISISPAMDYQLFRSTM</sequence>
<feature type="domain" description="DUF7138" evidence="1">
    <location>
        <begin position="6"/>
        <end position="53"/>
    </location>
</feature>
<accession>A0A8S0RHS5</accession>
<dbReference type="AlphaFoldDB" id="A0A8S0RHS5"/>
<keyword evidence="3" id="KW-1185">Reference proteome</keyword>
<dbReference type="InterPro" id="IPR055562">
    <property type="entry name" value="DUF7138"/>
</dbReference>
<dbReference type="EMBL" id="CACTIH010003623">
    <property type="protein sequence ID" value="CAA2978926.1"/>
    <property type="molecule type" value="Genomic_DNA"/>
</dbReference>
<gene>
    <name evidence="2" type="ORF">OLEA9_A076623</name>
</gene>
<evidence type="ECO:0000259" key="1">
    <source>
        <dbReference type="Pfam" id="PF23596"/>
    </source>
</evidence>
<comment type="caution">
    <text evidence="2">The sequence shown here is derived from an EMBL/GenBank/DDBJ whole genome shotgun (WGS) entry which is preliminary data.</text>
</comment>
<dbReference type="Proteomes" id="UP000594638">
    <property type="component" value="Unassembled WGS sequence"/>
</dbReference>
<protein>
    <recommendedName>
        <fullName evidence="1">DUF7138 domain-containing protein</fullName>
    </recommendedName>
</protein>